<dbReference type="OrthoDB" id="1730074at2759"/>
<name>A0A2G5VUM1_9PELO</name>
<dbReference type="AlphaFoldDB" id="A0A2G5VUM1"/>
<evidence type="ECO:0000313" key="1">
    <source>
        <dbReference type="EMBL" id="PIC55478.1"/>
    </source>
</evidence>
<organism evidence="1 2">
    <name type="scientific">Caenorhabditis nigoni</name>
    <dbReference type="NCBI Taxonomy" id="1611254"/>
    <lineage>
        <taxon>Eukaryota</taxon>
        <taxon>Metazoa</taxon>
        <taxon>Ecdysozoa</taxon>
        <taxon>Nematoda</taxon>
        <taxon>Chromadorea</taxon>
        <taxon>Rhabditida</taxon>
        <taxon>Rhabditina</taxon>
        <taxon>Rhabditomorpha</taxon>
        <taxon>Rhabditoidea</taxon>
        <taxon>Rhabditidae</taxon>
        <taxon>Peloderinae</taxon>
        <taxon>Caenorhabditis</taxon>
    </lineage>
</organism>
<protein>
    <recommendedName>
        <fullName evidence="3">TRAM domain-containing protein</fullName>
    </recommendedName>
</protein>
<accession>A0A2G5VUM1</accession>
<sequence length="139" mass="16054">MLVEKRANTRNMTLFQTKNLQKSQIPIVFLQFVDKIHGVGHNKSYEQILVPLEHCKMGEWSEVRITSVTKFSMISTPTSLPKEDDVDFLPWKNSILDVLLPNDPLHARSILPLLLRSLRLARFLGDVASVFGRFGYRRF</sequence>
<dbReference type="Proteomes" id="UP000230233">
    <property type="component" value="Chromosome I"/>
</dbReference>
<keyword evidence="2" id="KW-1185">Reference proteome</keyword>
<evidence type="ECO:0000313" key="2">
    <source>
        <dbReference type="Proteomes" id="UP000230233"/>
    </source>
</evidence>
<proteinExistence type="predicted"/>
<gene>
    <name evidence="1" type="primary">Cnig_chr_I.g740</name>
    <name evidence="1" type="ORF">B9Z55_000740</name>
</gene>
<comment type="caution">
    <text evidence="1">The sequence shown here is derived from an EMBL/GenBank/DDBJ whole genome shotgun (WGS) entry which is preliminary data.</text>
</comment>
<dbReference type="STRING" id="1611254.A0A2G5VUM1"/>
<evidence type="ECO:0008006" key="3">
    <source>
        <dbReference type="Google" id="ProtNLM"/>
    </source>
</evidence>
<reference evidence="2" key="1">
    <citation type="submission" date="2017-10" db="EMBL/GenBank/DDBJ databases">
        <title>Rapid genome shrinkage in a self-fertile nematode reveals novel sperm competition proteins.</title>
        <authorList>
            <person name="Yin D."/>
            <person name="Schwarz E.M."/>
            <person name="Thomas C.G."/>
            <person name="Felde R.L."/>
            <person name="Korf I.F."/>
            <person name="Cutter A.D."/>
            <person name="Schartner C.M."/>
            <person name="Ralston E.J."/>
            <person name="Meyer B.J."/>
            <person name="Haag E.S."/>
        </authorList>
    </citation>
    <scope>NUCLEOTIDE SEQUENCE [LARGE SCALE GENOMIC DNA]</scope>
    <source>
        <strain evidence="2">JU1422</strain>
    </source>
</reference>
<dbReference type="EMBL" id="PDUG01000001">
    <property type="protein sequence ID" value="PIC55478.1"/>
    <property type="molecule type" value="Genomic_DNA"/>
</dbReference>